<comment type="caution">
    <text evidence="2">The sequence shown here is derived from an EMBL/GenBank/DDBJ whole genome shotgun (WGS) entry which is preliminary data.</text>
</comment>
<evidence type="ECO:0000256" key="1">
    <source>
        <dbReference type="SAM" id="MobiDB-lite"/>
    </source>
</evidence>
<dbReference type="AlphaFoldDB" id="A0A5J5FAS1"/>
<sequence length="180" mass="19303">MNLGATITTSDAVRCHGFTFTYKQEPPSHIPSVVVFSRDIDLQADDAVGVFLVGDDGPNGGLPPTAHVAPQLRGVILPKAHDVNQTFDGVDRPGPFVVQHHGHREQVVRQPANVGLRLGVVEKAEPEAPDLERPLDPEPTADDEDLEGPPLDPELPAVPEDADLGRALDLMPTAEDADIR</sequence>
<evidence type="ECO:0000313" key="2">
    <source>
        <dbReference type="EMBL" id="KAA8913961.1"/>
    </source>
</evidence>
<feature type="compositionally biased region" description="Basic and acidic residues" evidence="1">
    <location>
        <begin position="123"/>
        <end position="136"/>
    </location>
</feature>
<proteinExistence type="predicted"/>
<accession>A0A5J5FAS1</accession>
<reference evidence="2 3" key="1">
    <citation type="submission" date="2019-09" db="EMBL/GenBank/DDBJ databases">
        <title>Draft genome of the ectomycorrhizal ascomycete Sphaerosporella brunnea.</title>
        <authorList>
            <consortium name="DOE Joint Genome Institute"/>
            <person name="Benucci G.M."/>
            <person name="Marozzi G."/>
            <person name="Antonielli L."/>
            <person name="Sanchez S."/>
            <person name="Marco P."/>
            <person name="Wang X."/>
            <person name="Falini L.B."/>
            <person name="Barry K."/>
            <person name="Haridas S."/>
            <person name="Lipzen A."/>
            <person name="Labutti K."/>
            <person name="Grigoriev I.V."/>
            <person name="Murat C."/>
            <person name="Martin F."/>
            <person name="Albertini E."/>
            <person name="Donnini D."/>
            <person name="Bonito G."/>
        </authorList>
    </citation>
    <scope>NUCLEOTIDE SEQUENCE [LARGE SCALE GENOMIC DNA]</scope>
    <source>
        <strain evidence="2 3">Sb_GMNB300</strain>
    </source>
</reference>
<organism evidence="2 3">
    <name type="scientific">Sphaerosporella brunnea</name>
    <dbReference type="NCBI Taxonomy" id="1250544"/>
    <lineage>
        <taxon>Eukaryota</taxon>
        <taxon>Fungi</taxon>
        <taxon>Dikarya</taxon>
        <taxon>Ascomycota</taxon>
        <taxon>Pezizomycotina</taxon>
        <taxon>Pezizomycetes</taxon>
        <taxon>Pezizales</taxon>
        <taxon>Pyronemataceae</taxon>
        <taxon>Sphaerosporella</taxon>
    </lineage>
</organism>
<keyword evidence="3" id="KW-1185">Reference proteome</keyword>
<feature type="region of interest" description="Disordered" evidence="1">
    <location>
        <begin position="123"/>
        <end position="180"/>
    </location>
</feature>
<gene>
    <name evidence="2" type="ORF">FN846DRAFT_886217</name>
</gene>
<dbReference type="InParanoid" id="A0A5J5FAS1"/>
<dbReference type="EMBL" id="VXIS01000010">
    <property type="protein sequence ID" value="KAA8913961.1"/>
    <property type="molecule type" value="Genomic_DNA"/>
</dbReference>
<evidence type="ECO:0000313" key="3">
    <source>
        <dbReference type="Proteomes" id="UP000326924"/>
    </source>
</evidence>
<dbReference type="Proteomes" id="UP000326924">
    <property type="component" value="Unassembled WGS sequence"/>
</dbReference>
<protein>
    <submittedName>
        <fullName evidence="2">Uncharacterized protein</fullName>
    </submittedName>
</protein>
<name>A0A5J5FAS1_9PEZI</name>